<dbReference type="Proteomes" id="UP000828390">
    <property type="component" value="Unassembled WGS sequence"/>
</dbReference>
<dbReference type="EMBL" id="JAIWYP010000009">
    <property type="protein sequence ID" value="KAH3774425.1"/>
    <property type="molecule type" value="Genomic_DNA"/>
</dbReference>
<organism evidence="1 2">
    <name type="scientific">Dreissena polymorpha</name>
    <name type="common">Zebra mussel</name>
    <name type="synonym">Mytilus polymorpha</name>
    <dbReference type="NCBI Taxonomy" id="45954"/>
    <lineage>
        <taxon>Eukaryota</taxon>
        <taxon>Metazoa</taxon>
        <taxon>Spiralia</taxon>
        <taxon>Lophotrochozoa</taxon>
        <taxon>Mollusca</taxon>
        <taxon>Bivalvia</taxon>
        <taxon>Autobranchia</taxon>
        <taxon>Heteroconchia</taxon>
        <taxon>Euheterodonta</taxon>
        <taxon>Imparidentia</taxon>
        <taxon>Neoheterodontei</taxon>
        <taxon>Myida</taxon>
        <taxon>Dreissenoidea</taxon>
        <taxon>Dreissenidae</taxon>
        <taxon>Dreissena</taxon>
    </lineage>
</organism>
<accession>A0A9D4IHK0</accession>
<proteinExistence type="predicted"/>
<keyword evidence="2" id="KW-1185">Reference proteome</keyword>
<reference evidence="1" key="1">
    <citation type="journal article" date="2019" name="bioRxiv">
        <title>The Genome of the Zebra Mussel, Dreissena polymorpha: A Resource for Invasive Species Research.</title>
        <authorList>
            <person name="McCartney M.A."/>
            <person name="Auch B."/>
            <person name="Kono T."/>
            <person name="Mallez S."/>
            <person name="Zhang Y."/>
            <person name="Obille A."/>
            <person name="Becker A."/>
            <person name="Abrahante J.E."/>
            <person name="Garbe J."/>
            <person name="Badalamenti J.P."/>
            <person name="Herman A."/>
            <person name="Mangelson H."/>
            <person name="Liachko I."/>
            <person name="Sullivan S."/>
            <person name="Sone E.D."/>
            <person name="Koren S."/>
            <person name="Silverstein K.A.T."/>
            <person name="Beckman K.B."/>
            <person name="Gohl D.M."/>
        </authorList>
    </citation>
    <scope>NUCLEOTIDE SEQUENCE</scope>
    <source>
        <strain evidence="1">Duluth1</strain>
        <tissue evidence="1">Whole animal</tissue>
    </source>
</reference>
<reference evidence="1" key="2">
    <citation type="submission" date="2020-11" db="EMBL/GenBank/DDBJ databases">
        <authorList>
            <person name="McCartney M.A."/>
            <person name="Auch B."/>
            <person name="Kono T."/>
            <person name="Mallez S."/>
            <person name="Becker A."/>
            <person name="Gohl D.M."/>
            <person name="Silverstein K.A.T."/>
            <person name="Koren S."/>
            <person name="Bechman K.B."/>
            <person name="Herman A."/>
            <person name="Abrahante J.E."/>
            <person name="Garbe J."/>
        </authorList>
    </citation>
    <scope>NUCLEOTIDE SEQUENCE</scope>
    <source>
        <strain evidence="1">Duluth1</strain>
        <tissue evidence="1">Whole animal</tissue>
    </source>
</reference>
<evidence type="ECO:0000313" key="2">
    <source>
        <dbReference type="Proteomes" id="UP000828390"/>
    </source>
</evidence>
<gene>
    <name evidence="1" type="ORF">DPMN_175807</name>
</gene>
<comment type="caution">
    <text evidence="1">The sequence shown here is derived from an EMBL/GenBank/DDBJ whole genome shotgun (WGS) entry which is preliminary data.</text>
</comment>
<protein>
    <submittedName>
        <fullName evidence="1">Uncharacterized protein</fullName>
    </submittedName>
</protein>
<sequence length="138" mass="15249">MVWVEFIVVCQQDADDKFRNRPAKVKSVPQSKCRVTLTFSDEPNAASVGSVGQSQADMCGGLHEYSFCGIAADDVLEGDIDIRIMDYTSHLLRVQFQCQYGMLAPSYLHCLVTKGEEIPVKIPAGDAMMHILSMGFNL</sequence>
<evidence type="ECO:0000313" key="1">
    <source>
        <dbReference type="EMBL" id="KAH3774425.1"/>
    </source>
</evidence>
<name>A0A9D4IHK0_DREPO</name>
<dbReference type="AlphaFoldDB" id="A0A9D4IHK0"/>